<dbReference type="NCBIfam" id="TIGR00483">
    <property type="entry name" value="EF-1_alpha"/>
    <property type="match status" value="1"/>
</dbReference>
<dbReference type="PRINTS" id="PR00315">
    <property type="entry name" value="ELONGATNFCT"/>
</dbReference>
<dbReference type="SUPFAM" id="SSF50465">
    <property type="entry name" value="EF-Tu/eEF-1alpha/eIF2-gamma C-terminal domain"/>
    <property type="match status" value="1"/>
</dbReference>
<evidence type="ECO:0000256" key="3">
    <source>
        <dbReference type="ARBA" id="ARBA00007249"/>
    </source>
</evidence>
<evidence type="ECO:0000256" key="6">
    <source>
        <dbReference type="ARBA" id="ARBA00022768"/>
    </source>
</evidence>
<evidence type="ECO:0000256" key="9">
    <source>
        <dbReference type="RuleBase" id="RU000325"/>
    </source>
</evidence>
<feature type="domain" description="Tr-type G" evidence="10">
    <location>
        <begin position="5"/>
        <end position="235"/>
    </location>
</feature>
<comment type="similarity">
    <text evidence="3 9">Belongs to the TRAFAC class translation factor GTPase superfamily. Classic translation factor GTPase family. EF-Tu/EF-1A subfamily.</text>
</comment>
<proteinExistence type="inferred from homology"/>
<gene>
    <name evidence="11" type="ORF">CTEN210_14196</name>
</gene>
<dbReference type="EMBL" id="BLLK01000058">
    <property type="protein sequence ID" value="GFH57720.1"/>
    <property type="molecule type" value="Genomic_DNA"/>
</dbReference>
<dbReference type="InterPro" id="IPR031157">
    <property type="entry name" value="G_TR_CS"/>
</dbReference>
<evidence type="ECO:0000256" key="7">
    <source>
        <dbReference type="ARBA" id="ARBA00022917"/>
    </source>
</evidence>
<evidence type="ECO:0000256" key="2">
    <source>
        <dbReference type="ARBA" id="ARBA00004496"/>
    </source>
</evidence>
<dbReference type="FunFam" id="2.40.30.10:FF:000005">
    <property type="entry name" value="Elongation factor 1-alpha"/>
    <property type="match status" value="1"/>
</dbReference>
<name>A0AAD3D6L0_9STRA</name>
<evidence type="ECO:0000256" key="4">
    <source>
        <dbReference type="ARBA" id="ARBA00022490"/>
    </source>
</evidence>
<keyword evidence="6 9" id="KW-0251">Elongation factor</keyword>
<dbReference type="CDD" id="cd03705">
    <property type="entry name" value="EF1_alpha_III"/>
    <property type="match status" value="1"/>
</dbReference>
<keyword evidence="4" id="KW-0963">Cytoplasm</keyword>
<evidence type="ECO:0000313" key="12">
    <source>
        <dbReference type="Proteomes" id="UP001054902"/>
    </source>
</evidence>
<keyword evidence="12" id="KW-1185">Reference proteome</keyword>
<dbReference type="PROSITE" id="PS51722">
    <property type="entry name" value="G_TR_2"/>
    <property type="match status" value="1"/>
</dbReference>
<dbReference type="CDD" id="cd03693">
    <property type="entry name" value="EF1_alpha_II"/>
    <property type="match status" value="1"/>
</dbReference>
<dbReference type="InterPro" id="IPR004161">
    <property type="entry name" value="EFTu-like_2"/>
</dbReference>
<dbReference type="InterPro" id="IPR054696">
    <property type="entry name" value="GTP-eEF1A_C"/>
</dbReference>
<dbReference type="SUPFAM" id="SSF50447">
    <property type="entry name" value="Translation proteins"/>
    <property type="match status" value="1"/>
</dbReference>
<dbReference type="InterPro" id="IPR027417">
    <property type="entry name" value="P-loop_NTPase"/>
</dbReference>
<dbReference type="GO" id="GO:0003924">
    <property type="term" value="F:GTPase activity"/>
    <property type="evidence" value="ECO:0007669"/>
    <property type="project" value="UniProtKB-UniRule"/>
</dbReference>
<dbReference type="SUPFAM" id="SSF52540">
    <property type="entry name" value="P-loop containing nucleoside triphosphate hydrolases"/>
    <property type="match status" value="1"/>
</dbReference>
<dbReference type="InterPro" id="IPR000795">
    <property type="entry name" value="T_Tr_GTP-bd_dom"/>
</dbReference>
<dbReference type="InterPro" id="IPR009001">
    <property type="entry name" value="Transl_elong_EF1A/Init_IF2_C"/>
</dbReference>
<dbReference type="NCBIfam" id="NF008969">
    <property type="entry name" value="PRK12317.1"/>
    <property type="match status" value="1"/>
</dbReference>
<comment type="function">
    <text evidence="9">This protein promotes the GTP-dependent binding of aminoacyl-tRNA to the A-site of ribosomes during protein biosynthesis.</text>
</comment>
<keyword evidence="8 9" id="KW-0342">GTP-binding</keyword>
<dbReference type="InterPro" id="IPR050100">
    <property type="entry name" value="TRAFAC_GTPase_members"/>
</dbReference>
<dbReference type="Proteomes" id="UP001054902">
    <property type="component" value="Unassembled WGS sequence"/>
</dbReference>
<dbReference type="InterPro" id="IPR004539">
    <property type="entry name" value="Transl_elong_EF1A_euk/arc"/>
</dbReference>
<dbReference type="Pfam" id="PF00009">
    <property type="entry name" value="GTP_EFTU"/>
    <property type="match status" value="1"/>
</dbReference>
<reference evidence="11 12" key="1">
    <citation type="journal article" date="2021" name="Sci. Rep.">
        <title>The genome of the diatom Chaetoceros tenuissimus carries an ancient integrated fragment of an extant virus.</title>
        <authorList>
            <person name="Hongo Y."/>
            <person name="Kimura K."/>
            <person name="Takaki Y."/>
            <person name="Yoshida Y."/>
            <person name="Baba S."/>
            <person name="Kobayashi G."/>
            <person name="Nagasaki K."/>
            <person name="Hano T."/>
            <person name="Tomaru Y."/>
        </authorList>
    </citation>
    <scope>NUCLEOTIDE SEQUENCE [LARGE SCALE GENOMIC DNA]</scope>
    <source>
        <strain evidence="11 12">NIES-3715</strain>
    </source>
</reference>
<dbReference type="FunFam" id="3.40.50.300:FF:000255">
    <property type="entry name" value="Elongation factor 1-alpha"/>
    <property type="match status" value="1"/>
</dbReference>
<dbReference type="PROSITE" id="PS00301">
    <property type="entry name" value="G_TR_1"/>
    <property type="match status" value="1"/>
</dbReference>
<protein>
    <recommendedName>
        <fullName evidence="9">Elongation factor 1-alpha</fullName>
    </recommendedName>
</protein>
<accession>A0AAD3D6L0</accession>
<evidence type="ECO:0000256" key="1">
    <source>
        <dbReference type="ARBA" id="ARBA00004229"/>
    </source>
</evidence>
<dbReference type="Gene3D" id="3.40.50.300">
    <property type="entry name" value="P-loop containing nucleotide triphosphate hydrolases"/>
    <property type="match status" value="1"/>
</dbReference>
<evidence type="ECO:0000313" key="11">
    <source>
        <dbReference type="EMBL" id="GFH57720.1"/>
    </source>
</evidence>
<evidence type="ECO:0000256" key="5">
    <source>
        <dbReference type="ARBA" id="ARBA00022741"/>
    </source>
</evidence>
<sequence>MTDEKKTISAVFIGQVDAGKSTIAGHFLSQLKYIDAKTMKDLEFQAKEMGKSSFKYAWVLDNLKSERERGITIDISLQKFETSNYAYTIIDAPGHRDFMKNLITGTSQGDIAVLCVDASPDAFEASVSEYGQLREHILLAHTLGVKQIIVVINKMDCTAPTPYNEARFDECVKETTAYIESVGYTKDDVMFVPCSGWAGENLIQKSDKMPWYEGPCLLEMFDSVRAPIRHIHKPLRIPISDIYRVGGIGTVPVGRIEAGTIQSKMDVVFAPSDITSEVVSVERHHKIVEEAEAGSNVGFAIRNVSVKELHRGFVASDARYNPATSVKSFVTHCIILNHPGEIADGYCPVVDIHTAHVTCSFKLLEKKDRQTGEVLEKNPKCVRTGDACTVEMFPTKPVSVEPFDDYPALGRFAVRDMNQTIAVGTVISIVREEAVLDEADDW</sequence>
<organism evidence="11 12">
    <name type="scientific">Chaetoceros tenuissimus</name>
    <dbReference type="NCBI Taxonomy" id="426638"/>
    <lineage>
        <taxon>Eukaryota</taxon>
        <taxon>Sar</taxon>
        <taxon>Stramenopiles</taxon>
        <taxon>Ochrophyta</taxon>
        <taxon>Bacillariophyta</taxon>
        <taxon>Coscinodiscophyceae</taxon>
        <taxon>Chaetocerotophycidae</taxon>
        <taxon>Chaetocerotales</taxon>
        <taxon>Chaetocerotaceae</taxon>
        <taxon>Chaetoceros</taxon>
    </lineage>
</organism>
<evidence type="ECO:0000256" key="8">
    <source>
        <dbReference type="ARBA" id="ARBA00023134"/>
    </source>
</evidence>
<dbReference type="GO" id="GO:0005525">
    <property type="term" value="F:GTP binding"/>
    <property type="evidence" value="ECO:0007669"/>
    <property type="project" value="UniProtKB-UniRule"/>
</dbReference>
<comment type="subcellular location">
    <subcellularLocation>
        <location evidence="2">Cytoplasm</location>
    </subcellularLocation>
    <subcellularLocation>
        <location evidence="1">Plastid</location>
        <location evidence="1">Chloroplast</location>
    </subcellularLocation>
</comment>
<dbReference type="PANTHER" id="PTHR23115">
    <property type="entry name" value="TRANSLATION FACTOR"/>
    <property type="match status" value="1"/>
</dbReference>
<dbReference type="Pfam" id="PF03144">
    <property type="entry name" value="GTP_EFTU_D2"/>
    <property type="match status" value="1"/>
</dbReference>
<dbReference type="GO" id="GO:0009507">
    <property type="term" value="C:chloroplast"/>
    <property type="evidence" value="ECO:0007669"/>
    <property type="project" value="UniProtKB-SubCell"/>
</dbReference>
<dbReference type="AlphaFoldDB" id="A0AAD3D6L0"/>
<keyword evidence="7" id="KW-0648">Protein biosynthesis</keyword>
<evidence type="ECO:0000259" key="10">
    <source>
        <dbReference type="PROSITE" id="PS51722"/>
    </source>
</evidence>
<dbReference type="Pfam" id="PF22594">
    <property type="entry name" value="GTP-eEF1A_C"/>
    <property type="match status" value="1"/>
</dbReference>
<keyword evidence="5 9" id="KW-0547">Nucleotide-binding</keyword>
<dbReference type="CDD" id="cd01883">
    <property type="entry name" value="EF1_alpha"/>
    <property type="match status" value="1"/>
</dbReference>
<dbReference type="InterPro" id="IPR009000">
    <property type="entry name" value="Transl_B-barrel_sf"/>
</dbReference>
<comment type="caution">
    <text evidence="11">The sequence shown here is derived from an EMBL/GenBank/DDBJ whole genome shotgun (WGS) entry which is preliminary data.</text>
</comment>
<dbReference type="Gene3D" id="2.40.30.10">
    <property type="entry name" value="Translation factors"/>
    <property type="match status" value="2"/>
</dbReference>
<dbReference type="GO" id="GO:0003746">
    <property type="term" value="F:translation elongation factor activity"/>
    <property type="evidence" value="ECO:0007669"/>
    <property type="project" value="UniProtKB-UniRule"/>
</dbReference>